<keyword evidence="3" id="KW-1185">Reference proteome</keyword>
<sequence length="109" mass="11883">MPDPQRTEGGGKEGEDSMSSVSLELISRVMEEKSIFQSDMHIKIVELIQILGHKSIYGPLNVLNVGPQSKSQYLPSKFGKVTVLHGLGPPSMGPSHKVQNPLNGLLYPM</sequence>
<dbReference type="EMBL" id="AVOT02010904">
    <property type="protein sequence ID" value="MBW0491085.1"/>
    <property type="molecule type" value="Genomic_DNA"/>
</dbReference>
<name>A0A9Q3CWT7_9BASI</name>
<dbReference type="Proteomes" id="UP000765509">
    <property type="component" value="Unassembled WGS sequence"/>
</dbReference>
<feature type="region of interest" description="Disordered" evidence="1">
    <location>
        <begin position="1"/>
        <end position="20"/>
    </location>
</feature>
<proteinExistence type="predicted"/>
<evidence type="ECO:0000313" key="2">
    <source>
        <dbReference type="EMBL" id="MBW0491085.1"/>
    </source>
</evidence>
<accession>A0A9Q3CWT7</accession>
<protein>
    <submittedName>
        <fullName evidence="2">Uncharacterized protein</fullName>
    </submittedName>
</protein>
<evidence type="ECO:0000313" key="3">
    <source>
        <dbReference type="Proteomes" id="UP000765509"/>
    </source>
</evidence>
<reference evidence="2" key="1">
    <citation type="submission" date="2021-03" db="EMBL/GenBank/DDBJ databases">
        <title>Draft genome sequence of rust myrtle Austropuccinia psidii MF-1, a brazilian biotype.</title>
        <authorList>
            <person name="Quecine M.C."/>
            <person name="Pachon D.M.R."/>
            <person name="Bonatelli M.L."/>
            <person name="Correr F.H."/>
            <person name="Franceschini L.M."/>
            <person name="Leite T.F."/>
            <person name="Margarido G.R.A."/>
            <person name="Almeida C.A."/>
            <person name="Ferrarezi J.A."/>
            <person name="Labate C.A."/>
        </authorList>
    </citation>
    <scope>NUCLEOTIDE SEQUENCE</scope>
    <source>
        <strain evidence="2">MF-1</strain>
    </source>
</reference>
<evidence type="ECO:0000256" key="1">
    <source>
        <dbReference type="SAM" id="MobiDB-lite"/>
    </source>
</evidence>
<organism evidence="2 3">
    <name type="scientific">Austropuccinia psidii MF-1</name>
    <dbReference type="NCBI Taxonomy" id="1389203"/>
    <lineage>
        <taxon>Eukaryota</taxon>
        <taxon>Fungi</taxon>
        <taxon>Dikarya</taxon>
        <taxon>Basidiomycota</taxon>
        <taxon>Pucciniomycotina</taxon>
        <taxon>Pucciniomycetes</taxon>
        <taxon>Pucciniales</taxon>
        <taxon>Sphaerophragmiaceae</taxon>
        <taxon>Austropuccinia</taxon>
    </lineage>
</organism>
<comment type="caution">
    <text evidence="2">The sequence shown here is derived from an EMBL/GenBank/DDBJ whole genome shotgun (WGS) entry which is preliminary data.</text>
</comment>
<dbReference type="AlphaFoldDB" id="A0A9Q3CWT7"/>
<gene>
    <name evidence="2" type="ORF">O181_030800</name>
</gene>
<feature type="compositionally biased region" description="Basic and acidic residues" evidence="1">
    <location>
        <begin position="1"/>
        <end position="15"/>
    </location>
</feature>